<dbReference type="SUPFAM" id="SSF52540">
    <property type="entry name" value="P-loop containing nucleoside triphosphate hydrolases"/>
    <property type="match status" value="1"/>
</dbReference>
<dbReference type="InterPro" id="IPR027417">
    <property type="entry name" value="P-loop_NTPase"/>
</dbReference>
<accession>A0ABT0DCR4</accession>
<evidence type="ECO:0000313" key="3">
    <source>
        <dbReference type="Proteomes" id="UP001203284"/>
    </source>
</evidence>
<proteinExistence type="predicted"/>
<feature type="region of interest" description="Disordered" evidence="1">
    <location>
        <begin position="699"/>
        <end position="720"/>
    </location>
</feature>
<name>A0ABT0DCR4_9HYPH</name>
<dbReference type="EMBL" id="JALKCH010000007">
    <property type="protein sequence ID" value="MCK0197744.1"/>
    <property type="molecule type" value="Genomic_DNA"/>
</dbReference>
<protein>
    <submittedName>
        <fullName evidence="2">AAA family ATPase</fullName>
    </submittedName>
</protein>
<sequence>MSATQPETTHPNPIREHVGMLHRLARDVDGVLVVSVFNAALDRDGGVITHHPVGDVDGMVAAIEAHSGTRGANVYCGLQVMRRSLARGQRGGAADVVAVLGLVADMDADTGRASGGYPLPPNITLETSPGNRQPMWLFDRPVTPDVARAIARGLKAVTGSDHGTVDLAHVWRVPGTLNWPGNAKIARGRNPEPVAVTAIEPWDGTLTDPAALAVAVSAHTPSPDAAPVALGDLPDVDGVEVTPEVARLLAADDVGDRSAHAARVVERLAFDGHPANVAAALFLTAEGDWLNRYSTEDRAREDFARMWSRFGQPHIQSREAGQAMADKLRSKAANDNTPQPDKAQPSAPMLIPSGDFVRGFQPPDYLLDGIMQSGFLYSLTGQTGAGKTAVALLLSACVAQGSPFAGRETKQGRVFYFAGENPDDVAMRWIGLTHALGLNAEDIDVHFVRGVFSIETFLDHIDREAARLGGVGLIVVDTTAAYFAGDDENSNTQIGRYARLLRDLALLPPRPTVLAASHPVKNATPDSLLPRGGGAFLNELDGNLTLAKRGEASSLHWLGKHRGPDFSPMLFDMRQVTAPGLVDSRGREIPTVLAVPVGEAEVAERADAGNRDDDEILLAIRANGARSLTELAADLGWCLEDGKPDKQRAANATDRLKRQDLIHYAARVWKLTRKGTDVAGPIAERVHQRKTGDRLAGTIVANHRRRPWPGSRSGPDRGAA</sequence>
<feature type="region of interest" description="Disordered" evidence="1">
    <location>
        <begin position="318"/>
        <end position="348"/>
    </location>
</feature>
<evidence type="ECO:0000256" key="1">
    <source>
        <dbReference type="SAM" id="MobiDB-lite"/>
    </source>
</evidence>
<comment type="caution">
    <text evidence="2">The sequence shown here is derived from an EMBL/GenBank/DDBJ whole genome shotgun (WGS) entry which is preliminary data.</text>
</comment>
<dbReference type="Gene3D" id="3.30.70.1790">
    <property type="entry name" value="RepB DNA-primase, N-terminal domain"/>
    <property type="match status" value="1"/>
</dbReference>
<dbReference type="RefSeq" id="WP_247029635.1">
    <property type="nucleotide sequence ID" value="NZ_JALKCH010000007.1"/>
</dbReference>
<organism evidence="2 3">
    <name type="scientific">Ancylobacter crimeensis</name>
    <dbReference type="NCBI Taxonomy" id="2579147"/>
    <lineage>
        <taxon>Bacteria</taxon>
        <taxon>Pseudomonadati</taxon>
        <taxon>Pseudomonadota</taxon>
        <taxon>Alphaproteobacteria</taxon>
        <taxon>Hyphomicrobiales</taxon>
        <taxon>Xanthobacteraceae</taxon>
        <taxon>Ancylobacter</taxon>
    </lineage>
</organism>
<reference evidence="2 3" key="1">
    <citation type="submission" date="2022-04" db="EMBL/GenBank/DDBJ databases">
        <authorList>
            <person name="Grouzdev D.S."/>
            <person name="Pantiukh K.S."/>
            <person name="Krutkina M.S."/>
        </authorList>
    </citation>
    <scope>NUCLEOTIDE SEQUENCE [LARGE SCALE GENOMIC DNA]</scope>
    <source>
        <strain evidence="2 3">6x-1</strain>
    </source>
</reference>
<keyword evidence="3" id="KW-1185">Reference proteome</keyword>
<dbReference type="Proteomes" id="UP001203284">
    <property type="component" value="Unassembled WGS sequence"/>
</dbReference>
<dbReference type="Gene3D" id="3.40.50.300">
    <property type="entry name" value="P-loop containing nucleotide triphosphate hydrolases"/>
    <property type="match status" value="1"/>
</dbReference>
<gene>
    <name evidence="2" type="ORF">MWN34_12560</name>
</gene>
<evidence type="ECO:0000313" key="2">
    <source>
        <dbReference type="EMBL" id="MCK0197744.1"/>
    </source>
</evidence>
<dbReference type="Pfam" id="PF13481">
    <property type="entry name" value="AAA_25"/>
    <property type="match status" value="1"/>
</dbReference>
<feature type="compositionally biased region" description="Low complexity" evidence="1">
    <location>
        <begin position="708"/>
        <end position="720"/>
    </location>
</feature>